<dbReference type="Pfam" id="PF00008">
    <property type="entry name" value="EGF"/>
    <property type="match status" value="2"/>
</dbReference>
<dbReference type="SUPFAM" id="SSF57196">
    <property type="entry name" value="EGF/Laminin"/>
    <property type="match status" value="2"/>
</dbReference>
<dbReference type="FunFam" id="2.10.25.10:FF:000391">
    <property type="entry name" value="Weary, isoform C"/>
    <property type="match status" value="1"/>
</dbReference>
<dbReference type="HOGENOM" id="CLU_004826_11_4_1"/>
<reference evidence="15 16" key="1">
    <citation type="journal article" date="2007" name="Science">
        <title>Sea anemone genome reveals ancestral eumetazoan gene repertoire and genomic organization.</title>
        <authorList>
            <person name="Putnam N.H."/>
            <person name="Srivastava M."/>
            <person name="Hellsten U."/>
            <person name="Dirks B."/>
            <person name="Chapman J."/>
            <person name="Salamov A."/>
            <person name="Terry A."/>
            <person name="Shapiro H."/>
            <person name="Lindquist E."/>
            <person name="Kapitonov V.V."/>
            <person name="Jurka J."/>
            <person name="Genikhovich G."/>
            <person name="Grigoriev I.V."/>
            <person name="Lucas S.M."/>
            <person name="Steele R.E."/>
            <person name="Finnerty J.R."/>
            <person name="Technau U."/>
            <person name="Martindale M.Q."/>
            <person name="Rokhsar D.S."/>
        </authorList>
    </citation>
    <scope>NUCLEOTIDE SEQUENCE [LARGE SCALE GENOMIC DNA]</scope>
    <source>
        <strain evidence="16">CH2 X CH6</strain>
    </source>
</reference>
<dbReference type="GO" id="GO:0005509">
    <property type="term" value="F:calcium ion binding"/>
    <property type="evidence" value="ECO:0007669"/>
    <property type="project" value="InterPro"/>
</dbReference>
<proteinExistence type="inferred from homology"/>
<name>A7T5Y4_NEMVE</name>
<dbReference type="InterPro" id="IPR001881">
    <property type="entry name" value="EGF-like_Ca-bd_dom"/>
</dbReference>
<evidence type="ECO:0000256" key="1">
    <source>
        <dbReference type="ARBA" id="ARBA00004251"/>
    </source>
</evidence>
<keyword evidence="6" id="KW-0732">Signal</keyword>
<dbReference type="GO" id="GO:0005886">
    <property type="term" value="C:plasma membrane"/>
    <property type="evidence" value="ECO:0007669"/>
    <property type="project" value="UniProtKB-SubCell"/>
</dbReference>
<dbReference type="AlphaFoldDB" id="A7T5Y4"/>
<dbReference type="Gene3D" id="2.10.25.10">
    <property type="entry name" value="Laminin"/>
    <property type="match status" value="2"/>
</dbReference>
<evidence type="ECO:0000256" key="12">
    <source>
        <dbReference type="ARBA" id="ARBA00023180"/>
    </source>
</evidence>
<comment type="caution">
    <text evidence="13">Lacks conserved residue(s) required for the propagation of feature annotation.</text>
</comment>
<feature type="non-terminal residue" evidence="15">
    <location>
        <position position="1"/>
    </location>
</feature>
<protein>
    <recommendedName>
        <fullName evidence="14">EGF-like domain-containing protein</fullName>
    </recommendedName>
</protein>
<keyword evidence="10" id="KW-0472">Membrane</keyword>
<feature type="disulfide bond" evidence="13">
    <location>
        <begin position="45"/>
        <end position="62"/>
    </location>
</feature>
<evidence type="ECO:0000256" key="3">
    <source>
        <dbReference type="ARBA" id="ARBA00022475"/>
    </source>
</evidence>
<feature type="disulfide bond" evidence="13">
    <location>
        <begin position="25"/>
        <end position="34"/>
    </location>
</feature>
<organism evidence="15 16">
    <name type="scientific">Nematostella vectensis</name>
    <name type="common">Starlet sea anemone</name>
    <dbReference type="NCBI Taxonomy" id="45351"/>
    <lineage>
        <taxon>Eukaryota</taxon>
        <taxon>Metazoa</taxon>
        <taxon>Cnidaria</taxon>
        <taxon>Anthozoa</taxon>
        <taxon>Hexacorallia</taxon>
        <taxon>Actiniaria</taxon>
        <taxon>Edwardsiidae</taxon>
        <taxon>Nematostella</taxon>
    </lineage>
</organism>
<feature type="disulfide bond" evidence="13">
    <location>
        <begin position="6"/>
        <end position="23"/>
    </location>
</feature>
<keyword evidence="4 13" id="KW-0245">EGF-like domain</keyword>
<comment type="similarity">
    <text evidence="2">Belongs to the EGF domain peptide family.</text>
</comment>
<feature type="domain" description="EGF-like" evidence="14">
    <location>
        <begin position="36"/>
        <end position="73"/>
    </location>
</feature>
<keyword evidence="5" id="KW-0812">Transmembrane</keyword>
<evidence type="ECO:0000256" key="13">
    <source>
        <dbReference type="PROSITE-ProRule" id="PRU00076"/>
    </source>
</evidence>
<evidence type="ECO:0000256" key="11">
    <source>
        <dbReference type="ARBA" id="ARBA00023157"/>
    </source>
</evidence>
<gene>
    <name evidence="15" type="ORF">NEMVEDRAFT_v1g55132</name>
</gene>
<feature type="non-terminal residue" evidence="15">
    <location>
        <position position="73"/>
    </location>
</feature>
<dbReference type="CDD" id="cd00054">
    <property type="entry name" value="EGF_CA"/>
    <property type="match status" value="2"/>
</dbReference>
<dbReference type="PANTHER" id="PTHR24049:SF22">
    <property type="entry name" value="DROSOPHILA CRUMBS HOMOLOG"/>
    <property type="match status" value="1"/>
</dbReference>
<keyword evidence="12" id="KW-0325">Glycoprotein</keyword>
<feature type="disulfide bond" evidence="13">
    <location>
        <begin position="64"/>
        <end position="73"/>
    </location>
</feature>
<dbReference type="PANTHER" id="PTHR24049">
    <property type="entry name" value="CRUMBS FAMILY MEMBER"/>
    <property type="match status" value="1"/>
</dbReference>
<dbReference type="Proteomes" id="UP000001593">
    <property type="component" value="Unassembled WGS sequence"/>
</dbReference>
<dbReference type="SMART" id="SM00181">
    <property type="entry name" value="EGF"/>
    <property type="match status" value="2"/>
</dbReference>
<sequence length="73" mass="7176">CASFPCANGGTCSDSCDLGSFHCTCAPGFAGGMCHIWEACASFPCANGGTCSDSCDLGSFHCTCAPGFAGGMC</sequence>
<evidence type="ECO:0000259" key="14">
    <source>
        <dbReference type="PROSITE" id="PS50026"/>
    </source>
</evidence>
<dbReference type="GO" id="GO:0023052">
    <property type="term" value="P:signaling"/>
    <property type="evidence" value="ECO:0007669"/>
    <property type="project" value="UniProtKB-ARBA"/>
</dbReference>
<feature type="domain" description="EGF-like" evidence="14">
    <location>
        <begin position="1"/>
        <end position="35"/>
    </location>
</feature>
<evidence type="ECO:0000256" key="5">
    <source>
        <dbReference type="ARBA" id="ARBA00022692"/>
    </source>
</evidence>
<dbReference type="PhylomeDB" id="A7T5Y4"/>
<dbReference type="PROSITE" id="PS50026">
    <property type="entry name" value="EGF_3"/>
    <property type="match status" value="2"/>
</dbReference>
<dbReference type="EMBL" id="DS471346">
    <property type="protein sequence ID" value="EDO28626.1"/>
    <property type="molecule type" value="Genomic_DNA"/>
</dbReference>
<keyword evidence="16" id="KW-1185">Reference proteome</keyword>
<evidence type="ECO:0000256" key="8">
    <source>
        <dbReference type="ARBA" id="ARBA00022837"/>
    </source>
</evidence>
<dbReference type="SMART" id="SM00179">
    <property type="entry name" value="EGF_CA"/>
    <property type="match status" value="2"/>
</dbReference>
<evidence type="ECO:0000313" key="16">
    <source>
        <dbReference type="Proteomes" id="UP000001593"/>
    </source>
</evidence>
<evidence type="ECO:0000256" key="10">
    <source>
        <dbReference type="ARBA" id="ARBA00023136"/>
    </source>
</evidence>
<dbReference type="InParanoid" id="A7T5Y4"/>
<dbReference type="PROSITE" id="PS01186">
    <property type="entry name" value="EGF_2"/>
    <property type="match status" value="2"/>
</dbReference>
<evidence type="ECO:0000313" key="15">
    <source>
        <dbReference type="EMBL" id="EDO28626.1"/>
    </source>
</evidence>
<keyword evidence="7" id="KW-0677">Repeat</keyword>
<evidence type="ECO:0000256" key="7">
    <source>
        <dbReference type="ARBA" id="ARBA00022737"/>
    </source>
</evidence>
<keyword evidence="3" id="KW-1003">Cell membrane</keyword>
<keyword evidence="8" id="KW-0106">Calcium</keyword>
<comment type="subcellular location">
    <subcellularLocation>
        <location evidence="1">Cell membrane</location>
        <topology evidence="1">Single-pass type I membrane protein</topology>
    </subcellularLocation>
</comment>
<keyword evidence="9" id="KW-1133">Transmembrane helix</keyword>
<evidence type="ECO:0000256" key="9">
    <source>
        <dbReference type="ARBA" id="ARBA00022989"/>
    </source>
</evidence>
<evidence type="ECO:0000256" key="4">
    <source>
        <dbReference type="ARBA" id="ARBA00022536"/>
    </source>
</evidence>
<dbReference type="GO" id="GO:0007154">
    <property type="term" value="P:cell communication"/>
    <property type="evidence" value="ECO:0007669"/>
    <property type="project" value="UniProtKB-ARBA"/>
</dbReference>
<dbReference type="InterPro" id="IPR051022">
    <property type="entry name" value="Notch_Cell-Fate_Det"/>
</dbReference>
<accession>A7T5Y4</accession>
<keyword evidence="11 13" id="KW-1015">Disulfide bond</keyword>
<dbReference type="PROSITE" id="PS00022">
    <property type="entry name" value="EGF_1"/>
    <property type="match status" value="2"/>
</dbReference>
<evidence type="ECO:0000256" key="2">
    <source>
        <dbReference type="ARBA" id="ARBA00006373"/>
    </source>
</evidence>
<dbReference type="STRING" id="45351.A7T5Y4"/>
<evidence type="ECO:0000256" key="6">
    <source>
        <dbReference type="ARBA" id="ARBA00022729"/>
    </source>
</evidence>
<dbReference type="InterPro" id="IPR000742">
    <property type="entry name" value="EGF"/>
</dbReference>